<dbReference type="EMBL" id="GBXM01011158">
    <property type="protein sequence ID" value="JAH97419.1"/>
    <property type="molecule type" value="Transcribed_RNA"/>
</dbReference>
<reference evidence="1" key="2">
    <citation type="journal article" date="2015" name="Fish Shellfish Immunol.">
        <title>Early steps in the European eel (Anguilla anguilla)-Vibrio vulnificus interaction in the gills: Role of the RtxA13 toxin.</title>
        <authorList>
            <person name="Callol A."/>
            <person name="Pajuelo D."/>
            <person name="Ebbesson L."/>
            <person name="Teles M."/>
            <person name="MacKenzie S."/>
            <person name="Amaro C."/>
        </authorList>
    </citation>
    <scope>NUCLEOTIDE SEQUENCE</scope>
</reference>
<dbReference type="AlphaFoldDB" id="A0A0E9X4A8"/>
<name>A0A0E9X4A8_ANGAN</name>
<protein>
    <submittedName>
        <fullName evidence="1">Uncharacterized protein</fullName>
    </submittedName>
</protein>
<reference evidence="1" key="1">
    <citation type="submission" date="2014-11" db="EMBL/GenBank/DDBJ databases">
        <authorList>
            <person name="Amaro Gonzalez C."/>
        </authorList>
    </citation>
    <scope>NUCLEOTIDE SEQUENCE</scope>
</reference>
<evidence type="ECO:0000313" key="1">
    <source>
        <dbReference type="EMBL" id="JAH97419.1"/>
    </source>
</evidence>
<proteinExistence type="predicted"/>
<sequence length="46" mass="5302">MVRFTTQTFCWDRAKPQFAIQTDFPNLSELSRKIEVLKAEASRGSP</sequence>
<organism evidence="1">
    <name type="scientific">Anguilla anguilla</name>
    <name type="common">European freshwater eel</name>
    <name type="synonym">Muraena anguilla</name>
    <dbReference type="NCBI Taxonomy" id="7936"/>
    <lineage>
        <taxon>Eukaryota</taxon>
        <taxon>Metazoa</taxon>
        <taxon>Chordata</taxon>
        <taxon>Craniata</taxon>
        <taxon>Vertebrata</taxon>
        <taxon>Euteleostomi</taxon>
        <taxon>Actinopterygii</taxon>
        <taxon>Neopterygii</taxon>
        <taxon>Teleostei</taxon>
        <taxon>Anguilliformes</taxon>
        <taxon>Anguillidae</taxon>
        <taxon>Anguilla</taxon>
    </lineage>
</organism>
<accession>A0A0E9X4A8</accession>